<dbReference type="GO" id="GO:0016020">
    <property type="term" value="C:membrane"/>
    <property type="evidence" value="ECO:0007669"/>
    <property type="project" value="UniProtKB-SubCell"/>
</dbReference>
<comment type="caution">
    <text evidence="7">The sequence shown here is derived from an EMBL/GenBank/DDBJ whole genome shotgun (WGS) entry which is preliminary data.</text>
</comment>
<accession>A0A830GJV1</accession>
<evidence type="ECO:0000256" key="1">
    <source>
        <dbReference type="ARBA" id="ARBA00004141"/>
    </source>
</evidence>
<feature type="transmembrane region" description="Helical" evidence="6">
    <location>
        <begin position="122"/>
        <end position="144"/>
    </location>
</feature>
<dbReference type="Proteomes" id="UP000605784">
    <property type="component" value="Unassembled WGS sequence"/>
</dbReference>
<dbReference type="AlphaFoldDB" id="A0A830GJV1"/>
<reference evidence="7" key="2">
    <citation type="submission" date="2020-09" db="EMBL/GenBank/DDBJ databases">
        <authorList>
            <person name="Sun Q."/>
            <person name="Ohkuma M."/>
        </authorList>
    </citation>
    <scope>NUCLEOTIDE SEQUENCE</scope>
    <source>
        <strain evidence="7">JCM 17820</strain>
    </source>
</reference>
<dbReference type="Gene3D" id="1.20.1070.10">
    <property type="entry name" value="Rhodopsin 7-helix transmembrane proteins"/>
    <property type="match status" value="1"/>
</dbReference>
<feature type="transmembrane region" description="Helical" evidence="6">
    <location>
        <begin position="164"/>
        <end position="192"/>
    </location>
</feature>
<evidence type="ECO:0000256" key="3">
    <source>
        <dbReference type="ARBA" id="ARBA00022692"/>
    </source>
</evidence>
<evidence type="ECO:0000256" key="5">
    <source>
        <dbReference type="ARBA" id="ARBA00023136"/>
    </source>
</evidence>
<protein>
    <recommendedName>
        <fullName evidence="9">Rhodopsin</fullName>
    </recommendedName>
</protein>
<dbReference type="SUPFAM" id="SSF81321">
    <property type="entry name" value="Family A G protein-coupled receptor-like"/>
    <property type="match status" value="1"/>
</dbReference>
<evidence type="ECO:0008006" key="9">
    <source>
        <dbReference type="Google" id="ProtNLM"/>
    </source>
</evidence>
<feature type="transmembrane region" description="Helical" evidence="6">
    <location>
        <begin position="38"/>
        <end position="59"/>
    </location>
</feature>
<evidence type="ECO:0000256" key="4">
    <source>
        <dbReference type="ARBA" id="ARBA00022989"/>
    </source>
</evidence>
<reference evidence="7" key="1">
    <citation type="journal article" date="2014" name="Int. J. Syst. Evol. Microbiol.">
        <title>Complete genome sequence of Corynebacterium casei LMG S-19264T (=DSM 44701T), isolated from a smear-ripened cheese.</title>
        <authorList>
            <consortium name="US DOE Joint Genome Institute (JGI-PGF)"/>
            <person name="Walter F."/>
            <person name="Albersmeier A."/>
            <person name="Kalinowski J."/>
            <person name="Ruckert C."/>
        </authorList>
    </citation>
    <scope>NUCLEOTIDE SEQUENCE</scope>
    <source>
        <strain evidence="7">JCM 17820</strain>
    </source>
</reference>
<evidence type="ECO:0000313" key="8">
    <source>
        <dbReference type="Proteomes" id="UP000605784"/>
    </source>
</evidence>
<sequence length="240" mass="25181">MISQSAVYGVSVAVTAVAFLVFLGWLSRIPSSHRRYCYPVVAVVGFSTVMSALMAAGLFSLGGTQLTVPGILDDFVAYTVLWVVAVALAGESRRMLAVAAAIPAIQVIGFNGGAIVGGVVGLAGFAAVVLGHVLMAYLLLGPIWRRAADVPDRQRLLHWKARNLLLFLIGMLVVSSLLSVAGVFDSFVIAVIGEYMGLLIRIGFAGFFFANVEAIAVDRDDPARLGSPSFTDETGASGSD</sequence>
<proteinExistence type="inferred from homology"/>
<gene>
    <name evidence="7" type="ORF">GCM10009030_13590</name>
</gene>
<dbReference type="EMBL" id="BMOU01000002">
    <property type="protein sequence ID" value="GGN91070.1"/>
    <property type="molecule type" value="Genomic_DNA"/>
</dbReference>
<evidence type="ECO:0000256" key="6">
    <source>
        <dbReference type="SAM" id="Phobius"/>
    </source>
</evidence>
<feature type="transmembrane region" description="Helical" evidence="6">
    <location>
        <begin position="71"/>
        <end position="89"/>
    </location>
</feature>
<feature type="transmembrane region" description="Helical" evidence="6">
    <location>
        <begin position="6"/>
        <end position="26"/>
    </location>
</feature>
<keyword evidence="5 6" id="KW-0472">Membrane</keyword>
<feature type="transmembrane region" description="Helical" evidence="6">
    <location>
        <begin position="198"/>
        <end position="217"/>
    </location>
</feature>
<dbReference type="InterPro" id="IPR001425">
    <property type="entry name" value="Arc/bac/fun_rhodopsins"/>
</dbReference>
<comment type="subcellular location">
    <subcellularLocation>
        <location evidence="1">Membrane</location>
        <topology evidence="1">Multi-pass membrane protein</topology>
    </subcellularLocation>
</comment>
<name>A0A830GJV1_9EURY</name>
<keyword evidence="8" id="KW-1185">Reference proteome</keyword>
<dbReference type="RefSeq" id="WP_188995814.1">
    <property type="nucleotide sequence ID" value="NZ_BMOU01000002.1"/>
</dbReference>
<evidence type="ECO:0000313" key="7">
    <source>
        <dbReference type="EMBL" id="GGN91070.1"/>
    </source>
</evidence>
<organism evidence="7 8">
    <name type="scientific">Haloarcula pellucida</name>
    <dbReference type="NCBI Taxonomy" id="1427151"/>
    <lineage>
        <taxon>Archaea</taxon>
        <taxon>Methanobacteriati</taxon>
        <taxon>Methanobacteriota</taxon>
        <taxon>Stenosarchaea group</taxon>
        <taxon>Halobacteria</taxon>
        <taxon>Halobacteriales</taxon>
        <taxon>Haloarculaceae</taxon>
        <taxon>Haloarcula</taxon>
    </lineage>
</organism>
<feature type="transmembrane region" description="Helical" evidence="6">
    <location>
        <begin position="96"/>
        <end position="116"/>
    </location>
</feature>
<dbReference type="SMART" id="SM01021">
    <property type="entry name" value="Bac_rhodopsin"/>
    <property type="match status" value="1"/>
</dbReference>
<keyword evidence="3 6" id="KW-0812">Transmembrane</keyword>
<comment type="similarity">
    <text evidence="2">Belongs to the archaeal/bacterial/fungal opsin family.</text>
</comment>
<evidence type="ECO:0000256" key="2">
    <source>
        <dbReference type="ARBA" id="ARBA00008130"/>
    </source>
</evidence>
<keyword evidence="4 6" id="KW-1133">Transmembrane helix</keyword>